<evidence type="ECO:0000313" key="5">
    <source>
        <dbReference type="Proteomes" id="UP000093309"/>
    </source>
</evidence>
<proteinExistence type="predicted"/>
<dbReference type="RefSeq" id="WP_065855478.1">
    <property type="nucleotide sequence ID" value="NZ_LYPC01000027.1"/>
</dbReference>
<reference evidence="5" key="1">
    <citation type="submission" date="2016-05" db="EMBL/GenBank/DDBJ databases">
        <title>Paenibacillus oryzae. sp. nov., isolated from the rice root.</title>
        <authorList>
            <person name="Zhang J."/>
            <person name="Zhang X."/>
        </authorList>
    </citation>
    <scope>NUCLEOTIDE SEQUENCE [LARGE SCALE GENOMIC DNA]</scope>
    <source>
        <strain evidence="5">KCTC13222</strain>
    </source>
</reference>
<dbReference type="EMBL" id="LYPC01000027">
    <property type="protein sequence ID" value="OCT11790.1"/>
    <property type="molecule type" value="Genomic_DNA"/>
</dbReference>
<keyword evidence="1" id="KW-0285">Flavoprotein</keyword>
<accession>A0A1C0ZUK8</accession>
<dbReference type="Gene3D" id="1.10.45.10">
    <property type="entry name" value="Vanillyl-alcohol Oxidase, Chain A, domain 4"/>
    <property type="match status" value="1"/>
</dbReference>
<protein>
    <submittedName>
        <fullName evidence="4">FAD-binding protein</fullName>
    </submittedName>
</protein>
<name>A0A1C0ZUK8_9BACL</name>
<evidence type="ECO:0000256" key="2">
    <source>
        <dbReference type="ARBA" id="ARBA00023002"/>
    </source>
</evidence>
<dbReference type="InterPro" id="IPR010031">
    <property type="entry name" value="FAD_lactone_oxidase-like"/>
</dbReference>
<dbReference type="InterPro" id="IPR016167">
    <property type="entry name" value="FAD-bd_PCMH_sub1"/>
</dbReference>
<dbReference type="PIRSF" id="PIRSF000136">
    <property type="entry name" value="LGO_GLO"/>
    <property type="match status" value="1"/>
</dbReference>
<dbReference type="InterPro" id="IPR007173">
    <property type="entry name" value="ALO_C"/>
</dbReference>
<dbReference type="GO" id="GO:0080049">
    <property type="term" value="F:L-gulono-1,4-lactone dehydrogenase activity"/>
    <property type="evidence" value="ECO:0007669"/>
    <property type="project" value="TreeGrafter"/>
</dbReference>
<dbReference type="InterPro" id="IPR006094">
    <property type="entry name" value="Oxid_FAD_bind_N"/>
</dbReference>
<dbReference type="InterPro" id="IPR016166">
    <property type="entry name" value="FAD-bd_PCMH"/>
</dbReference>
<dbReference type="GO" id="GO:0003885">
    <property type="term" value="F:D-arabinono-1,4-lactone oxidase activity"/>
    <property type="evidence" value="ECO:0007669"/>
    <property type="project" value="InterPro"/>
</dbReference>
<gene>
    <name evidence="4" type="ORF">A8709_28385</name>
</gene>
<keyword evidence="5" id="KW-1185">Reference proteome</keyword>
<feature type="domain" description="FAD-binding PCMH-type" evidence="3">
    <location>
        <begin position="11"/>
        <end position="177"/>
    </location>
</feature>
<dbReference type="Gene3D" id="3.30.43.10">
    <property type="entry name" value="Uridine Diphospho-n-acetylenolpyruvylglucosamine Reductase, domain 2"/>
    <property type="match status" value="1"/>
</dbReference>
<dbReference type="GO" id="GO:0016020">
    <property type="term" value="C:membrane"/>
    <property type="evidence" value="ECO:0007669"/>
    <property type="project" value="InterPro"/>
</dbReference>
<dbReference type="Gene3D" id="3.30.70.2530">
    <property type="match status" value="1"/>
</dbReference>
<dbReference type="PANTHER" id="PTHR43762:SF1">
    <property type="entry name" value="D-ARABINONO-1,4-LACTONE OXIDASE"/>
    <property type="match status" value="1"/>
</dbReference>
<dbReference type="Proteomes" id="UP000093309">
    <property type="component" value="Unassembled WGS sequence"/>
</dbReference>
<dbReference type="Pfam" id="PF01565">
    <property type="entry name" value="FAD_binding_4"/>
    <property type="match status" value="1"/>
</dbReference>
<dbReference type="InterPro" id="IPR016169">
    <property type="entry name" value="FAD-bd_PCMH_sub2"/>
</dbReference>
<evidence type="ECO:0000256" key="1">
    <source>
        <dbReference type="ARBA" id="ARBA00022630"/>
    </source>
</evidence>
<dbReference type="Pfam" id="PF04030">
    <property type="entry name" value="ALO"/>
    <property type="match status" value="1"/>
</dbReference>
<dbReference type="InterPro" id="IPR016171">
    <property type="entry name" value="Vanillyl_alc_oxidase_C-sub2"/>
</dbReference>
<dbReference type="AlphaFoldDB" id="A0A1C0ZUK8"/>
<dbReference type="SUPFAM" id="SSF56176">
    <property type="entry name" value="FAD-binding/transporter-associated domain-like"/>
    <property type="match status" value="1"/>
</dbReference>
<dbReference type="Gene3D" id="3.30.70.2520">
    <property type="match status" value="1"/>
</dbReference>
<dbReference type="OrthoDB" id="9800184at2"/>
<dbReference type="Gene3D" id="3.30.465.10">
    <property type="match status" value="1"/>
</dbReference>
<comment type="caution">
    <text evidence="4">The sequence shown here is derived from an EMBL/GenBank/DDBJ whole genome shotgun (WGS) entry which is preliminary data.</text>
</comment>
<dbReference type="GO" id="GO:0071949">
    <property type="term" value="F:FAD binding"/>
    <property type="evidence" value="ECO:0007669"/>
    <property type="project" value="InterPro"/>
</dbReference>
<keyword evidence="2" id="KW-0560">Oxidoreductase</keyword>
<dbReference type="STRING" id="512399.A8709_28385"/>
<organism evidence="4 5">
    <name type="scientific">Paenibacillus pectinilyticus</name>
    <dbReference type="NCBI Taxonomy" id="512399"/>
    <lineage>
        <taxon>Bacteria</taxon>
        <taxon>Bacillati</taxon>
        <taxon>Bacillota</taxon>
        <taxon>Bacilli</taxon>
        <taxon>Bacillales</taxon>
        <taxon>Paenibacillaceae</taxon>
        <taxon>Paenibacillus</taxon>
    </lineage>
</organism>
<evidence type="ECO:0000313" key="4">
    <source>
        <dbReference type="EMBL" id="OCT11790.1"/>
    </source>
</evidence>
<dbReference type="PROSITE" id="PS51387">
    <property type="entry name" value="FAD_PCMH"/>
    <property type="match status" value="1"/>
</dbReference>
<dbReference type="PANTHER" id="PTHR43762">
    <property type="entry name" value="L-GULONOLACTONE OXIDASE"/>
    <property type="match status" value="1"/>
</dbReference>
<evidence type="ECO:0000259" key="3">
    <source>
        <dbReference type="PROSITE" id="PS51387"/>
    </source>
</evidence>
<sequence>MKNLRNWAGNYTFSASELHVPASVEEIQEIVAHSRQIKVLGTRHSFNGIADSTEKLISLEKLNQVIAIDPVNHRDTVEAGIRYGELCQYLNGYGYAIHNLASLPHITIAGAIATATHGSGDANGNLATIVHSLEMVKADGDVVVLSRDDQGGDFAGAVVGLGGLGIVTKLTLDLVPAFQMTQHVYDNLPLAQLETHFDDIFSSAYSVSLFADWTNASFNQVWVKRKLTDTTVDTTALQAEPEFYGAVLADVPRHPVPGYTGENCSQQLGVPGPWHERLAHFRMDFTPSAGEELQSEYFVSRADAYEALCALDRIREHISPLLFVSEVRTIAEDDLWMSPCYGQKSVAFHFTWKPDWEAVRHVLPLIEKQLEPFHARPHWGKLFTMPPARLAELYQKLPDFQQLLHHYDPQGKFRNAFLHTYIMGDC</sequence>
<dbReference type="InterPro" id="IPR036318">
    <property type="entry name" value="FAD-bd_PCMH-like_sf"/>
</dbReference>